<evidence type="ECO:0000259" key="3">
    <source>
        <dbReference type="Pfam" id="PF25130"/>
    </source>
</evidence>
<feature type="transmembrane region" description="Helical" evidence="2">
    <location>
        <begin position="465"/>
        <end position="489"/>
    </location>
</feature>
<proteinExistence type="predicted"/>
<dbReference type="PANTHER" id="PTHR42078">
    <property type="entry name" value="GLUCAN 1, 4-ALPHA-GLUCOSIDASE"/>
    <property type="match status" value="1"/>
</dbReference>
<reference evidence="4" key="2">
    <citation type="submission" date="2023-06" db="EMBL/GenBank/DDBJ databases">
        <authorList>
            <consortium name="Lawrence Berkeley National Laboratory"/>
            <person name="Haridas S."/>
            <person name="Hensen N."/>
            <person name="Bonometti L."/>
            <person name="Westerberg I."/>
            <person name="Brannstrom I.O."/>
            <person name="Guillou S."/>
            <person name="Cros-Aarteil S."/>
            <person name="Calhoun S."/>
            <person name="Kuo A."/>
            <person name="Mondo S."/>
            <person name="Pangilinan J."/>
            <person name="Riley R."/>
            <person name="Labutti K."/>
            <person name="Andreopoulos B."/>
            <person name="Lipzen A."/>
            <person name="Chen C."/>
            <person name="Yanf M."/>
            <person name="Daum C."/>
            <person name="Ng V."/>
            <person name="Clum A."/>
            <person name="Steindorff A."/>
            <person name="Ohm R."/>
            <person name="Martin F."/>
            <person name="Silar P."/>
            <person name="Natvig D."/>
            <person name="Lalanne C."/>
            <person name="Gautier V."/>
            <person name="Ament-Velasquez S.L."/>
            <person name="Kruys A."/>
            <person name="Hutchinson M.I."/>
            <person name="Powell A.J."/>
            <person name="Barry K."/>
            <person name="Miller A.N."/>
            <person name="Grigoriev I.V."/>
            <person name="Debuchy R."/>
            <person name="Gladieux P."/>
            <person name="Thoren M.H."/>
            <person name="Johannesson H."/>
        </authorList>
    </citation>
    <scope>NUCLEOTIDE SEQUENCE</scope>
    <source>
        <strain evidence="4">CBS 560.94</strain>
    </source>
</reference>
<accession>A0AAE0JDS8</accession>
<feature type="region of interest" description="Disordered" evidence="1">
    <location>
        <begin position="733"/>
        <end position="757"/>
    </location>
</feature>
<feature type="region of interest" description="Disordered" evidence="1">
    <location>
        <begin position="265"/>
        <end position="366"/>
    </location>
</feature>
<gene>
    <name evidence="4" type="ORF">B0H65DRAFT_234753</name>
</gene>
<feature type="region of interest" description="Disordered" evidence="1">
    <location>
        <begin position="1"/>
        <end position="43"/>
    </location>
</feature>
<feature type="compositionally biased region" description="Low complexity" evidence="1">
    <location>
        <begin position="312"/>
        <end position="366"/>
    </location>
</feature>
<feature type="region of interest" description="Disordered" evidence="1">
    <location>
        <begin position="777"/>
        <end position="822"/>
    </location>
</feature>
<dbReference type="RefSeq" id="XP_062680741.1">
    <property type="nucleotide sequence ID" value="XM_062822242.1"/>
</dbReference>
<keyword evidence="2" id="KW-0812">Transmembrane</keyword>
<feature type="compositionally biased region" description="Basic and acidic residues" evidence="1">
    <location>
        <begin position="1"/>
        <end position="13"/>
    </location>
</feature>
<feature type="region of interest" description="Disordered" evidence="1">
    <location>
        <begin position="223"/>
        <end position="244"/>
    </location>
</feature>
<feature type="compositionally biased region" description="Polar residues" evidence="1">
    <location>
        <begin position="130"/>
        <end position="139"/>
    </location>
</feature>
<feature type="region of interest" description="Disordered" evidence="1">
    <location>
        <begin position="695"/>
        <end position="714"/>
    </location>
</feature>
<dbReference type="GeneID" id="87859396"/>
<feature type="compositionally biased region" description="Polar residues" evidence="1">
    <location>
        <begin position="422"/>
        <end position="434"/>
    </location>
</feature>
<evidence type="ECO:0000313" key="5">
    <source>
        <dbReference type="Proteomes" id="UP001278500"/>
    </source>
</evidence>
<dbReference type="PANTHER" id="PTHR42078:SF1">
    <property type="entry name" value="GLUCAN 1, 4-ALPHA-GLUCOSIDASE"/>
    <property type="match status" value="1"/>
</dbReference>
<organism evidence="4 5">
    <name type="scientific">Neurospora tetraspora</name>
    <dbReference type="NCBI Taxonomy" id="94610"/>
    <lineage>
        <taxon>Eukaryota</taxon>
        <taxon>Fungi</taxon>
        <taxon>Dikarya</taxon>
        <taxon>Ascomycota</taxon>
        <taxon>Pezizomycotina</taxon>
        <taxon>Sordariomycetes</taxon>
        <taxon>Sordariomycetidae</taxon>
        <taxon>Sordariales</taxon>
        <taxon>Sordariaceae</taxon>
        <taxon>Neurospora</taxon>
    </lineage>
</organism>
<reference evidence="4" key="1">
    <citation type="journal article" date="2023" name="Mol. Phylogenet. Evol.">
        <title>Genome-scale phylogeny and comparative genomics of the fungal order Sordariales.</title>
        <authorList>
            <person name="Hensen N."/>
            <person name="Bonometti L."/>
            <person name="Westerberg I."/>
            <person name="Brannstrom I.O."/>
            <person name="Guillou S."/>
            <person name="Cros-Aarteil S."/>
            <person name="Calhoun S."/>
            <person name="Haridas S."/>
            <person name="Kuo A."/>
            <person name="Mondo S."/>
            <person name="Pangilinan J."/>
            <person name="Riley R."/>
            <person name="LaButti K."/>
            <person name="Andreopoulos B."/>
            <person name="Lipzen A."/>
            <person name="Chen C."/>
            <person name="Yan M."/>
            <person name="Daum C."/>
            <person name="Ng V."/>
            <person name="Clum A."/>
            <person name="Steindorff A."/>
            <person name="Ohm R.A."/>
            <person name="Martin F."/>
            <person name="Silar P."/>
            <person name="Natvig D.O."/>
            <person name="Lalanne C."/>
            <person name="Gautier V."/>
            <person name="Ament-Velasquez S.L."/>
            <person name="Kruys A."/>
            <person name="Hutchinson M.I."/>
            <person name="Powell A.J."/>
            <person name="Barry K."/>
            <person name="Miller A.N."/>
            <person name="Grigoriev I.V."/>
            <person name="Debuchy R."/>
            <person name="Gladieux P."/>
            <person name="Hiltunen Thoren M."/>
            <person name="Johannesson H."/>
        </authorList>
    </citation>
    <scope>NUCLEOTIDE SEQUENCE</scope>
    <source>
        <strain evidence="4">CBS 560.94</strain>
    </source>
</reference>
<protein>
    <recommendedName>
        <fullName evidence="3">DUF7820 domain-containing protein</fullName>
    </recommendedName>
</protein>
<feature type="region of interest" description="Disordered" evidence="1">
    <location>
        <begin position="396"/>
        <end position="434"/>
    </location>
</feature>
<evidence type="ECO:0000256" key="2">
    <source>
        <dbReference type="SAM" id="Phobius"/>
    </source>
</evidence>
<feature type="compositionally biased region" description="Low complexity" evidence="1">
    <location>
        <begin position="783"/>
        <end position="794"/>
    </location>
</feature>
<name>A0AAE0JDS8_9PEZI</name>
<feature type="compositionally biased region" description="Basic and acidic residues" evidence="1">
    <location>
        <begin position="271"/>
        <end position="284"/>
    </location>
</feature>
<sequence>MDPRDRKLDSPERRRSRRTSMRHSLTLRAERMDELPDPEDSALASVADDDMRHSPLYDPSPAVVALGQELRDEGLGQGGQVRARVTNDSSSPITPPTSTPILPVQPFSQAELRSAQGSPYGTNADMAATTPLSELTTFSPELPQAPLRPPSPTKRASSAADPLALRHDGATSPNLSSQHMDIDAAHSASIPGPLQPSGPSHVYEQYTRNLAFGPPLGLSSDPLARGYPYHGPSDPSPYHIYPQDVHNAPQYGRVVTQQGEVPVVDYYGPYGHHEPLPPYTERDNTGLGGSSSSSIDPTPAPVADSTPSIGQPTASTAVVSSSAPASAPESSPALGPAPAAEEPEGRTTPTAQPTQAPLPSTQTPPTTQVLATAQIEQAEQTGSAAQEAQTEALTGAGGLGLATRNPEFDSLDDLRAPRPRASTRSFNTTHSNDQINKEKAAISEKETPFKRWMRKQWCFGVVPNWALVLSLCLLVIVGIVTGTVAGVLLSKHGKPPPKDGHPKPKPGSEFPSNVIPIPTPTDLASLPTGTWSIPMMLNQASSNCFKDPAQSKSWNCHFVPSGMYLSVESSAPNRYTFTINCNHSLTMSNNVYSYGEQPVLLVNPGALVLVNDTSEANRGPAWFQAVPYNKTVILPQDSLNITTTEGTAKMRRGWDRKDYRKGYGAQPGDKPWICNWPQTTFELYIYAQQNSSWSVNTQSLPPPPATSSVPAPTDSTTMTVVVTETEIDHVVSPTASTFASSTSSPDRYNHYTTKPFGQRPPDGVVYYLPYRHRQLEADHHGQESSLSETPSSTSGPASSFPPGPMGTGPHGDGFAPPPPGYPRVVKLEERRYLDAPVPECTQFEIPFNGQAAQPVRDEKGNMVVVTIYPPEATATGSPRPSRRLGKRFTDWDLDLNEEDDSPIWSPEVLRRSEGDGGISNASGGVVPFGSQCNCEWFIT</sequence>
<comment type="caution">
    <text evidence="4">The sequence shown here is derived from an EMBL/GenBank/DDBJ whole genome shotgun (WGS) entry which is preliminary data.</text>
</comment>
<evidence type="ECO:0000256" key="1">
    <source>
        <dbReference type="SAM" id="MobiDB-lite"/>
    </source>
</evidence>
<evidence type="ECO:0000313" key="4">
    <source>
        <dbReference type="EMBL" id="KAK3342948.1"/>
    </source>
</evidence>
<dbReference type="Pfam" id="PF25130">
    <property type="entry name" value="DUF7820"/>
    <property type="match status" value="1"/>
</dbReference>
<feature type="region of interest" description="Disordered" evidence="1">
    <location>
        <begin position="71"/>
        <end position="180"/>
    </location>
</feature>
<dbReference type="Proteomes" id="UP001278500">
    <property type="component" value="Unassembled WGS sequence"/>
</dbReference>
<keyword evidence="2" id="KW-0472">Membrane</keyword>
<dbReference type="AlphaFoldDB" id="A0AAE0JDS8"/>
<dbReference type="InterPro" id="IPR056722">
    <property type="entry name" value="DUF7820"/>
</dbReference>
<keyword evidence="5" id="KW-1185">Reference proteome</keyword>
<keyword evidence="2" id="KW-1133">Transmembrane helix</keyword>
<feature type="domain" description="DUF7820" evidence="3">
    <location>
        <begin position="514"/>
        <end position="883"/>
    </location>
</feature>
<dbReference type="EMBL" id="JAUEPP010000005">
    <property type="protein sequence ID" value="KAK3342948.1"/>
    <property type="molecule type" value="Genomic_DNA"/>
</dbReference>
<feature type="compositionally biased region" description="Low complexity" evidence="1">
    <location>
        <begin position="733"/>
        <end position="745"/>
    </location>
</feature>
<feature type="region of interest" description="Disordered" evidence="1">
    <location>
        <begin position="492"/>
        <end position="514"/>
    </location>
</feature>